<organism evidence="2 3">
    <name type="scientific">Pseudarthrobacter siccitolerans</name>
    <dbReference type="NCBI Taxonomy" id="861266"/>
    <lineage>
        <taxon>Bacteria</taxon>
        <taxon>Bacillati</taxon>
        <taxon>Actinomycetota</taxon>
        <taxon>Actinomycetes</taxon>
        <taxon>Micrococcales</taxon>
        <taxon>Micrococcaceae</taxon>
        <taxon>Pseudarthrobacter</taxon>
    </lineage>
</organism>
<evidence type="ECO:0000313" key="2">
    <source>
        <dbReference type="EMBL" id="CCQ47175.1"/>
    </source>
</evidence>
<evidence type="ECO:0000313" key="3">
    <source>
        <dbReference type="Proteomes" id="UP000035722"/>
    </source>
</evidence>
<evidence type="ECO:0000256" key="1">
    <source>
        <dbReference type="SAM" id="MobiDB-lite"/>
    </source>
</evidence>
<dbReference type="AlphaFoldDB" id="A0A024H4S7"/>
<comment type="caution">
    <text evidence="2">The sequence shown here is derived from an EMBL/GenBank/DDBJ whole genome shotgun (WGS) entry which is preliminary data.</text>
</comment>
<feature type="compositionally biased region" description="Basic residues" evidence="1">
    <location>
        <begin position="195"/>
        <end position="205"/>
    </location>
</feature>
<accession>A0A024H4S7</accession>
<dbReference type="Gene3D" id="6.10.140.530">
    <property type="match status" value="2"/>
</dbReference>
<name>A0A024H4S7_9MICC</name>
<dbReference type="Proteomes" id="UP000035722">
    <property type="component" value="Unassembled WGS sequence"/>
</dbReference>
<dbReference type="EMBL" id="CAQI01000048">
    <property type="protein sequence ID" value="CCQ47175.1"/>
    <property type="molecule type" value="Genomic_DNA"/>
</dbReference>
<protein>
    <submittedName>
        <fullName evidence="2">Helicase associated domain protein</fullName>
    </submittedName>
</protein>
<gene>
    <name evidence="2" type="ORF">ARTSIC4J27_3155</name>
</gene>
<feature type="region of interest" description="Disordered" evidence="1">
    <location>
        <begin position="190"/>
        <end position="216"/>
    </location>
</feature>
<proteinExistence type="predicted"/>
<keyword evidence="3" id="KW-1185">Reference proteome</keyword>
<reference evidence="3" key="1">
    <citation type="journal article" date="2014" name="Genome Announc.">
        <title>Genome Sequence of Arthrobacter siccitolerans 4J27, a Xeroprotectant-Producing Desiccation-Tolerant Microorganism.</title>
        <authorList>
            <person name="Manzanera M."/>
            <person name="Santa-Cruz-Calvo L."/>
            <person name="Vilchez J.I."/>
            <person name="Garcia-Fontana C."/>
            <person name="Silva-Castro G.A."/>
            <person name="Calvo C."/>
            <person name="Gonzalez-Lopez J."/>
        </authorList>
    </citation>
    <scope>NUCLEOTIDE SEQUENCE [LARGE SCALE GENOMIC DNA]</scope>
    <source>
        <strain evidence="3">4J27</strain>
    </source>
</reference>
<feature type="compositionally biased region" description="Polar residues" evidence="1">
    <location>
        <begin position="206"/>
        <end position="216"/>
    </location>
</feature>
<sequence>MLMYRKGIPTPKIAALAGAAETTVRYHIAIAAKQDPSLRDTHKAALPAFDPRTTEAGQRNVEDLLAFYEVEGRLPVHGRSARESALAGWLTRRREQAAADTLSPAYSEALDDIPGWRDYPGKRGADAARWKRRLNEVACYLAAGNDWPRHNKTEDSEERVLGIWLHTQRIDYRAGKLAAAKEAELNTVIPGWRQGRPHRGGHGRAKNQQSPVTGDQ</sequence>